<gene>
    <name evidence="4" type="ORF">Krac_2924</name>
</gene>
<dbReference type="InParanoid" id="D6U000"/>
<sequence length="289" mass="32509">MRWKYIYKEQTKRMSEYLFTDVTDYTFAQLSEMHNSSFTDYFFPMHMTPQMLADFWRINHIDANHSVAMHSTEGEFVGLARLGVRGTRAWCGGFGIAPAFRGRGVSHLLAEQMVHVAREANFETLQLEVLSQNERAIKTYKKAGFVARRRLLGLEVATATLPEAESLHVERVPLEALLPWLSQDAELPCWGRELAGLLALSTETIVAPGPGRGMNGLVIQRSHGVTRVQAAVLQSELTDAELASLLREAAGEHAKIQIYNEPASSALYARCLRLGFIEFFSQHEMLVRL</sequence>
<dbReference type="PROSITE" id="PS51186">
    <property type="entry name" value="GNAT"/>
    <property type="match status" value="1"/>
</dbReference>
<dbReference type="PANTHER" id="PTHR43420:SF44">
    <property type="entry name" value="ACETYLTRANSFERASE YPEA"/>
    <property type="match status" value="1"/>
</dbReference>
<comment type="caution">
    <text evidence="4">The sequence shown here is derived from an EMBL/GenBank/DDBJ whole genome shotgun (WGS) entry which is preliminary data.</text>
</comment>
<dbReference type="InterPro" id="IPR000182">
    <property type="entry name" value="GNAT_dom"/>
</dbReference>
<accession>D6U000</accession>
<dbReference type="eggNOG" id="COG0456">
    <property type="taxonomic scope" value="Bacteria"/>
</dbReference>
<dbReference type="Pfam" id="PF00583">
    <property type="entry name" value="Acetyltransf_1"/>
    <property type="match status" value="1"/>
</dbReference>
<evidence type="ECO:0000259" key="3">
    <source>
        <dbReference type="PROSITE" id="PS51186"/>
    </source>
</evidence>
<evidence type="ECO:0000313" key="4">
    <source>
        <dbReference type="EMBL" id="EFH82140.1"/>
    </source>
</evidence>
<dbReference type="InterPro" id="IPR016181">
    <property type="entry name" value="Acyl_CoA_acyltransferase"/>
</dbReference>
<feature type="domain" description="N-acetyltransferase" evidence="3">
    <location>
        <begin position="17"/>
        <end position="162"/>
    </location>
</feature>
<keyword evidence="2" id="KW-0012">Acyltransferase</keyword>
<proteinExistence type="predicted"/>
<dbReference type="GO" id="GO:0016747">
    <property type="term" value="F:acyltransferase activity, transferring groups other than amino-acyl groups"/>
    <property type="evidence" value="ECO:0007669"/>
    <property type="project" value="InterPro"/>
</dbReference>
<dbReference type="AlphaFoldDB" id="D6U000"/>
<evidence type="ECO:0000256" key="2">
    <source>
        <dbReference type="ARBA" id="ARBA00023315"/>
    </source>
</evidence>
<dbReference type="EMBL" id="ADVG01000004">
    <property type="protein sequence ID" value="EFH82140.1"/>
    <property type="molecule type" value="Genomic_DNA"/>
</dbReference>
<dbReference type="CDD" id="cd04301">
    <property type="entry name" value="NAT_SF"/>
    <property type="match status" value="1"/>
</dbReference>
<dbReference type="Proteomes" id="UP000004508">
    <property type="component" value="Unassembled WGS sequence"/>
</dbReference>
<keyword evidence="1 4" id="KW-0808">Transferase</keyword>
<keyword evidence="5" id="KW-1185">Reference proteome</keyword>
<reference evidence="4 5" key="1">
    <citation type="journal article" date="2011" name="Stand. Genomic Sci.">
        <title>Non-contiguous finished genome sequence and contextual data of the filamentous soil bacterium Ktedonobacter racemifer type strain (SOSP1-21).</title>
        <authorList>
            <person name="Chang Y.J."/>
            <person name="Land M."/>
            <person name="Hauser L."/>
            <person name="Chertkov O."/>
            <person name="Del Rio T.G."/>
            <person name="Nolan M."/>
            <person name="Copeland A."/>
            <person name="Tice H."/>
            <person name="Cheng J.F."/>
            <person name="Lucas S."/>
            <person name="Han C."/>
            <person name="Goodwin L."/>
            <person name="Pitluck S."/>
            <person name="Ivanova N."/>
            <person name="Ovchinikova G."/>
            <person name="Pati A."/>
            <person name="Chen A."/>
            <person name="Palaniappan K."/>
            <person name="Mavromatis K."/>
            <person name="Liolios K."/>
            <person name="Brettin T."/>
            <person name="Fiebig A."/>
            <person name="Rohde M."/>
            <person name="Abt B."/>
            <person name="Goker M."/>
            <person name="Detter J.C."/>
            <person name="Woyke T."/>
            <person name="Bristow J."/>
            <person name="Eisen J.A."/>
            <person name="Markowitz V."/>
            <person name="Hugenholtz P."/>
            <person name="Kyrpides N.C."/>
            <person name="Klenk H.P."/>
            <person name="Lapidus A."/>
        </authorList>
    </citation>
    <scope>NUCLEOTIDE SEQUENCE [LARGE SCALE GENOMIC DNA]</scope>
    <source>
        <strain evidence="5">DSM 44963</strain>
    </source>
</reference>
<protein>
    <submittedName>
        <fullName evidence="4">GCN5-related N-acetyltransferase</fullName>
    </submittedName>
</protein>
<name>D6U000_KTERA</name>
<evidence type="ECO:0000256" key="1">
    <source>
        <dbReference type="ARBA" id="ARBA00022679"/>
    </source>
</evidence>
<dbReference type="SUPFAM" id="SSF55729">
    <property type="entry name" value="Acyl-CoA N-acyltransferases (Nat)"/>
    <property type="match status" value="1"/>
</dbReference>
<dbReference type="Gene3D" id="3.40.630.30">
    <property type="match status" value="1"/>
</dbReference>
<dbReference type="InterPro" id="IPR050680">
    <property type="entry name" value="YpeA/RimI_acetyltransf"/>
</dbReference>
<evidence type="ECO:0000313" key="5">
    <source>
        <dbReference type="Proteomes" id="UP000004508"/>
    </source>
</evidence>
<dbReference type="PANTHER" id="PTHR43420">
    <property type="entry name" value="ACETYLTRANSFERASE"/>
    <property type="match status" value="1"/>
</dbReference>
<organism evidence="4 5">
    <name type="scientific">Ktedonobacter racemifer DSM 44963</name>
    <dbReference type="NCBI Taxonomy" id="485913"/>
    <lineage>
        <taxon>Bacteria</taxon>
        <taxon>Bacillati</taxon>
        <taxon>Chloroflexota</taxon>
        <taxon>Ktedonobacteria</taxon>
        <taxon>Ktedonobacterales</taxon>
        <taxon>Ktedonobacteraceae</taxon>
        <taxon>Ktedonobacter</taxon>
    </lineage>
</organism>